<proteinExistence type="inferred from homology"/>
<reference evidence="2 3" key="1">
    <citation type="submission" date="2018-08" db="EMBL/GenBank/DDBJ databases">
        <authorList>
            <person name="Khan S.A."/>
        </authorList>
    </citation>
    <scope>NUCLEOTIDE SEQUENCE [LARGE SCALE GENOMIC DNA]</scope>
    <source>
        <strain evidence="2 3">GTF-13</strain>
    </source>
</reference>
<dbReference type="Pfam" id="PF00106">
    <property type="entry name" value="adh_short"/>
    <property type="match status" value="1"/>
</dbReference>
<evidence type="ECO:0000313" key="2">
    <source>
        <dbReference type="EMBL" id="RRJ82233.1"/>
    </source>
</evidence>
<comment type="caution">
    <text evidence="2">The sequence shown here is derived from an EMBL/GenBank/DDBJ whole genome shotgun (WGS) entry which is preliminary data.</text>
</comment>
<dbReference type="InterPro" id="IPR053011">
    <property type="entry name" value="SDR_family_member_7"/>
</dbReference>
<dbReference type="CDD" id="cd05332">
    <property type="entry name" value="11beta-HSD1_like_SDR_c"/>
    <property type="match status" value="1"/>
</dbReference>
<dbReference type="RefSeq" id="WP_125018459.1">
    <property type="nucleotide sequence ID" value="NZ_QWEZ01000003.1"/>
</dbReference>
<dbReference type="InterPro" id="IPR036291">
    <property type="entry name" value="NAD(P)-bd_dom_sf"/>
</dbReference>
<reference evidence="2 3" key="2">
    <citation type="submission" date="2018-12" db="EMBL/GenBank/DDBJ databases">
        <title>Simiduia agarivorans gen. nov., sp. nov., a marine, agarolytic bacterium isolated from shallow coastal water from Keelung, Taiwan.</title>
        <authorList>
            <person name="Shieh W.Y."/>
        </authorList>
    </citation>
    <scope>NUCLEOTIDE SEQUENCE [LARGE SCALE GENOMIC DNA]</scope>
    <source>
        <strain evidence="2 3">GTF-13</strain>
    </source>
</reference>
<dbReference type="InterPro" id="IPR002347">
    <property type="entry name" value="SDR_fam"/>
</dbReference>
<evidence type="ECO:0000256" key="1">
    <source>
        <dbReference type="RuleBase" id="RU000363"/>
    </source>
</evidence>
<organism evidence="2 3">
    <name type="scientific">Aestuariirhabdus litorea</name>
    <dbReference type="NCBI Taxonomy" id="2528527"/>
    <lineage>
        <taxon>Bacteria</taxon>
        <taxon>Pseudomonadati</taxon>
        <taxon>Pseudomonadota</taxon>
        <taxon>Gammaproteobacteria</taxon>
        <taxon>Oceanospirillales</taxon>
        <taxon>Aestuariirhabdaceae</taxon>
        <taxon>Aestuariirhabdus</taxon>
    </lineage>
</organism>
<dbReference type="SUPFAM" id="SSF51735">
    <property type="entry name" value="NAD(P)-binding Rossmann-fold domains"/>
    <property type="match status" value="1"/>
</dbReference>
<comment type="similarity">
    <text evidence="1">Belongs to the short-chain dehydrogenases/reductases (SDR) family.</text>
</comment>
<dbReference type="PRINTS" id="PR00081">
    <property type="entry name" value="GDHRDH"/>
</dbReference>
<dbReference type="PANTHER" id="PTHR44269:SF1">
    <property type="entry name" value="DEHYDROGENASE_REDUCTASE SDR FAMILY MEMBER 7"/>
    <property type="match status" value="1"/>
</dbReference>
<gene>
    <name evidence="2" type="ORF">D0544_16945</name>
</gene>
<evidence type="ECO:0000313" key="3">
    <source>
        <dbReference type="Proteomes" id="UP000280792"/>
    </source>
</evidence>
<accession>A0A3P3VN12</accession>
<dbReference type="PROSITE" id="PS00061">
    <property type="entry name" value="ADH_SHORT"/>
    <property type="match status" value="1"/>
</dbReference>
<dbReference type="PANTHER" id="PTHR44269">
    <property type="entry name" value="DEHYDROGENASE/REDUCTASE SDR FAMILY MEMBER 7-RELATED"/>
    <property type="match status" value="1"/>
</dbReference>
<dbReference type="AlphaFoldDB" id="A0A3P3VN12"/>
<name>A0A3P3VN12_9GAMM</name>
<dbReference type="NCBIfam" id="NF004825">
    <property type="entry name" value="PRK06181.1"/>
    <property type="match status" value="1"/>
</dbReference>
<dbReference type="EMBL" id="QWEZ01000003">
    <property type="protein sequence ID" value="RRJ82233.1"/>
    <property type="molecule type" value="Genomic_DNA"/>
</dbReference>
<dbReference type="Gene3D" id="3.40.50.720">
    <property type="entry name" value="NAD(P)-binding Rossmann-like Domain"/>
    <property type="match status" value="1"/>
</dbReference>
<keyword evidence="3" id="KW-1185">Reference proteome</keyword>
<dbReference type="InterPro" id="IPR020904">
    <property type="entry name" value="Sc_DH/Rdtase_CS"/>
</dbReference>
<sequence length="264" mass="28070">MYSNKVVWITGASSGIGEALSYQFAGQGASLVLSARRQQELERVRLACIERGADAERVWVVPLDVGEIESLPGVVDEVVALSGRVDLLVNNAGVSQRSLCKDTDISVYKRLLDVDVLGQIALTRALLPYMLERGEGQLAVTSSVAGKVGVKYRTGYCAAKHAVIGFFDALRAEVASEGISVSTIIPGFIRTSVATNALTASGNTAGKSDADVDGGMDVDRCAAVILKGLAARKPEIPVGDGAEMKVLWLKRLFPSLVYRMVANR</sequence>
<protein>
    <submittedName>
        <fullName evidence="2">SDR family oxidoreductase</fullName>
    </submittedName>
</protein>
<dbReference type="PRINTS" id="PR00080">
    <property type="entry name" value="SDRFAMILY"/>
</dbReference>
<dbReference type="Proteomes" id="UP000280792">
    <property type="component" value="Unassembled WGS sequence"/>
</dbReference>